<dbReference type="Gene3D" id="1.10.10.60">
    <property type="entry name" value="Homeodomain-like"/>
    <property type="match status" value="2"/>
</dbReference>
<sequence length="365" mass="40063">MAQAVSTGLFRTALAGPFARMSEAFHQLRTRPDCVSAADFGLYGAVVPVPGDAEEGSWKMVSIRDDIFVVVSDCNYARSRCENVLPESFVEFHFAVAGPASVDFSDTGHMHVGSPALLVCQQGSDVRYQVTCGPGPWRSVSFYVTQRYINRMLRTMGDETAGLRDELAEVGGDQIFHRQMPLSVDALHVVDQLLSSRFQGARELFYVEGKCVELLCVSIEMWLAHRAADKPGETLSSRDLRLIEKARELIVADLQQTPTIPALARAVGTNASKLKRGFKFLFGMTIFEYGQRCRMNHALKLLVDERLPVGQVALAVGYQHQTSFTASFRDYFGFSPKDARRLASPIAGAAATVATSPAATTRTLP</sequence>
<dbReference type="STRING" id="1770053.SAMN05216551_11587"/>
<dbReference type="OrthoDB" id="282744at2"/>
<dbReference type="GO" id="GO:0043565">
    <property type="term" value="F:sequence-specific DNA binding"/>
    <property type="evidence" value="ECO:0007669"/>
    <property type="project" value="InterPro"/>
</dbReference>
<organism evidence="5 6">
    <name type="scientific">Chitinasiproducens palmae</name>
    <dbReference type="NCBI Taxonomy" id="1770053"/>
    <lineage>
        <taxon>Bacteria</taxon>
        <taxon>Pseudomonadati</taxon>
        <taxon>Pseudomonadota</taxon>
        <taxon>Betaproteobacteria</taxon>
        <taxon>Burkholderiales</taxon>
        <taxon>Burkholderiaceae</taxon>
        <taxon>Chitinasiproducens</taxon>
    </lineage>
</organism>
<evidence type="ECO:0000313" key="6">
    <source>
        <dbReference type="Proteomes" id="UP000243719"/>
    </source>
</evidence>
<dbReference type="InterPro" id="IPR018060">
    <property type="entry name" value="HTH_AraC"/>
</dbReference>
<dbReference type="PROSITE" id="PS00041">
    <property type="entry name" value="HTH_ARAC_FAMILY_1"/>
    <property type="match status" value="1"/>
</dbReference>
<dbReference type="PROSITE" id="PS01124">
    <property type="entry name" value="HTH_ARAC_FAMILY_2"/>
    <property type="match status" value="1"/>
</dbReference>
<dbReference type="InterPro" id="IPR018062">
    <property type="entry name" value="HTH_AraC-typ_CS"/>
</dbReference>
<dbReference type="InterPro" id="IPR009057">
    <property type="entry name" value="Homeodomain-like_sf"/>
</dbReference>
<dbReference type="EMBL" id="FNLO01000015">
    <property type="protein sequence ID" value="SDV51177.1"/>
    <property type="molecule type" value="Genomic_DNA"/>
</dbReference>
<reference evidence="6" key="1">
    <citation type="submission" date="2016-09" db="EMBL/GenBank/DDBJ databases">
        <authorList>
            <person name="Varghese N."/>
            <person name="Submissions S."/>
        </authorList>
    </citation>
    <scope>NUCLEOTIDE SEQUENCE [LARGE SCALE GENOMIC DNA]</scope>
    <source>
        <strain evidence="6">JS23</strain>
    </source>
</reference>
<dbReference type="Proteomes" id="UP000243719">
    <property type="component" value="Unassembled WGS sequence"/>
</dbReference>
<dbReference type="InterPro" id="IPR053142">
    <property type="entry name" value="PchR_regulatory_protein"/>
</dbReference>
<dbReference type="GO" id="GO:0003700">
    <property type="term" value="F:DNA-binding transcription factor activity"/>
    <property type="evidence" value="ECO:0007669"/>
    <property type="project" value="InterPro"/>
</dbReference>
<keyword evidence="1" id="KW-0805">Transcription regulation</keyword>
<dbReference type="PANTHER" id="PTHR47893:SF1">
    <property type="entry name" value="REGULATORY PROTEIN PCHR"/>
    <property type="match status" value="1"/>
</dbReference>
<dbReference type="PANTHER" id="PTHR47893">
    <property type="entry name" value="REGULATORY PROTEIN PCHR"/>
    <property type="match status" value="1"/>
</dbReference>
<evidence type="ECO:0000256" key="2">
    <source>
        <dbReference type="ARBA" id="ARBA00023125"/>
    </source>
</evidence>
<proteinExistence type="predicted"/>
<dbReference type="Pfam" id="PF12833">
    <property type="entry name" value="HTH_18"/>
    <property type="match status" value="1"/>
</dbReference>
<dbReference type="AlphaFoldDB" id="A0A1H2PVA1"/>
<dbReference type="SUPFAM" id="SSF46689">
    <property type="entry name" value="Homeodomain-like"/>
    <property type="match status" value="2"/>
</dbReference>
<evidence type="ECO:0000256" key="3">
    <source>
        <dbReference type="ARBA" id="ARBA00023163"/>
    </source>
</evidence>
<evidence type="ECO:0000256" key="1">
    <source>
        <dbReference type="ARBA" id="ARBA00023015"/>
    </source>
</evidence>
<name>A0A1H2PVA1_9BURK</name>
<evidence type="ECO:0000313" key="5">
    <source>
        <dbReference type="EMBL" id="SDV51177.1"/>
    </source>
</evidence>
<evidence type="ECO:0000259" key="4">
    <source>
        <dbReference type="PROSITE" id="PS01124"/>
    </source>
</evidence>
<dbReference type="SMART" id="SM00342">
    <property type="entry name" value="HTH_ARAC"/>
    <property type="match status" value="1"/>
</dbReference>
<keyword evidence="2 5" id="KW-0238">DNA-binding</keyword>
<accession>A0A1H2PVA1</accession>
<feature type="domain" description="HTH araC/xylS-type" evidence="4">
    <location>
        <begin position="244"/>
        <end position="342"/>
    </location>
</feature>
<protein>
    <submittedName>
        <fullName evidence="5">AraC-type DNA-binding protein</fullName>
    </submittedName>
</protein>
<keyword evidence="6" id="KW-1185">Reference proteome</keyword>
<keyword evidence="3" id="KW-0804">Transcription</keyword>
<gene>
    <name evidence="5" type="ORF">SAMN05216551_11587</name>
</gene>
<dbReference type="RefSeq" id="WP_091912627.1">
    <property type="nucleotide sequence ID" value="NZ_FNLO01000015.1"/>
</dbReference>